<name>A0ABR1DYI7_NECAM</name>
<proteinExistence type="predicted"/>
<protein>
    <submittedName>
        <fullName evidence="1">Uncharacterized protein</fullName>
    </submittedName>
</protein>
<comment type="caution">
    <text evidence="1">The sequence shown here is derived from an EMBL/GenBank/DDBJ whole genome shotgun (WGS) entry which is preliminary data.</text>
</comment>
<organism evidence="1 2">
    <name type="scientific">Necator americanus</name>
    <name type="common">Human hookworm</name>
    <dbReference type="NCBI Taxonomy" id="51031"/>
    <lineage>
        <taxon>Eukaryota</taxon>
        <taxon>Metazoa</taxon>
        <taxon>Ecdysozoa</taxon>
        <taxon>Nematoda</taxon>
        <taxon>Chromadorea</taxon>
        <taxon>Rhabditida</taxon>
        <taxon>Rhabditina</taxon>
        <taxon>Rhabditomorpha</taxon>
        <taxon>Strongyloidea</taxon>
        <taxon>Ancylostomatidae</taxon>
        <taxon>Bunostominae</taxon>
        <taxon>Necator</taxon>
    </lineage>
</organism>
<dbReference type="Proteomes" id="UP001303046">
    <property type="component" value="Unassembled WGS sequence"/>
</dbReference>
<dbReference type="EMBL" id="JAVFWL010000005">
    <property type="protein sequence ID" value="KAK6755481.1"/>
    <property type="molecule type" value="Genomic_DNA"/>
</dbReference>
<gene>
    <name evidence="1" type="primary">Necator_chrV.g18864</name>
    <name evidence="1" type="ORF">RB195_014073</name>
</gene>
<keyword evidence="2" id="KW-1185">Reference proteome</keyword>
<sequence>MDDEKRDDCIPYEHFETCLPCKKERWCLVRWEELIVDDSLPIPQDTQQNLLGRYPEVADRLSRLTAIAP</sequence>
<accession>A0ABR1DYI7</accession>
<evidence type="ECO:0000313" key="2">
    <source>
        <dbReference type="Proteomes" id="UP001303046"/>
    </source>
</evidence>
<reference evidence="1 2" key="1">
    <citation type="submission" date="2023-08" db="EMBL/GenBank/DDBJ databases">
        <title>A Necator americanus chromosomal reference genome.</title>
        <authorList>
            <person name="Ilik V."/>
            <person name="Petrzelkova K.J."/>
            <person name="Pardy F."/>
            <person name="Fuh T."/>
            <person name="Niatou-Singa F.S."/>
            <person name="Gouil Q."/>
            <person name="Baker L."/>
            <person name="Ritchie M.E."/>
            <person name="Jex A.R."/>
            <person name="Gazzola D."/>
            <person name="Li H."/>
            <person name="Toshio Fujiwara R."/>
            <person name="Zhan B."/>
            <person name="Aroian R.V."/>
            <person name="Pafco B."/>
            <person name="Schwarz E.M."/>
        </authorList>
    </citation>
    <scope>NUCLEOTIDE SEQUENCE [LARGE SCALE GENOMIC DNA]</scope>
    <source>
        <strain evidence="1 2">Aroian</strain>
        <tissue evidence="1">Whole animal</tissue>
    </source>
</reference>
<evidence type="ECO:0000313" key="1">
    <source>
        <dbReference type="EMBL" id="KAK6755481.1"/>
    </source>
</evidence>